<dbReference type="EMBL" id="NBSK02000008">
    <property type="protein sequence ID" value="KAJ0190782.1"/>
    <property type="molecule type" value="Genomic_DNA"/>
</dbReference>
<feature type="chain" id="PRO_5040295092" description="Cation efflux protein cytoplasmic domain-containing protein" evidence="6">
    <location>
        <begin position="18"/>
        <end position="107"/>
    </location>
</feature>
<evidence type="ECO:0000313" key="8">
    <source>
        <dbReference type="Proteomes" id="UP000235145"/>
    </source>
</evidence>
<evidence type="ECO:0000256" key="3">
    <source>
        <dbReference type="ARBA" id="ARBA00022692"/>
    </source>
</evidence>
<keyword evidence="4" id="KW-1133">Transmembrane helix</keyword>
<dbReference type="PANTHER" id="PTHR45755:SF3">
    <property type="entry name" value="METAL TOLERANCE PROTEIN C2"/>
    <property type="match status" value="1"/>
</dbReference>
<evidence type="ECO:0000313" key="7">
    <source>
        <dbReference type="EMBL" id="KAJ0190782.1"/>
    </source>
</evidence>
<evidence type="ECO:0000256" key="4">
    <source>
        <dbReference type="ARBA" id="ARBA00022989"/>
    </source>
</evidence>
<feature type="signal peptide" evidence="6">
    <location>
        <begin position="1"/>
        <end position="17"/>
    </location>
</feature>
<dbReference type="GO" id="GO:0006882">
    <property type="term" value="P:intracellular zinc ion homeostasis"/>
    <property type="evidence" value="ECO:0007669"/>
    <property type="project" value="InterPro"/>
</dbReference>
<proteinExistence type="predicted"/>
<gene>
    <name evidence="7" type="ORF">LSAT_V11C800396150</name>
</gene>
<evidence type="ECO:0000256" key="5">
    <source>
        <dbReference type="ARBA" id="ARBA00023136"/>
    </source>
</evidence>
<dbReference type="GO" id="GO:0005385">
    <property type="term" value="F:zinc ion transmembrane transporter activity"/>
    <property type="evidence" value="ECO:0007669"/>
    <property type="project" value="InterPro"/>
</dbReference>
<sequence length="107" mass="11511">MDILVLLISLNVACSTAELLIGLLSGRAGLVSDAFHLTFDCGLLTFSLFAMAASWTKANGSTLIETNALIIALLQQAELLNSLALKVTIEKTEESYENPCKAVEDFF</sequence>
<keyword evidence="2" id="KW-0813">Transport</keyword>
<organism evidence="7 8">
    <name type="scientific">Lactuca sativa</name>
    <name type="common">Garden lettuce</name>
    <dbReference type="NCBI Taxonomy" id="4236"/>
    <lineage>
        <taxon>Eukaryota</taxon>
        <taxon>Viridiplantae</taxon>
        <taxon>Streptophyta</taxon>
        <taxon>Embryophyta</taxon>
        <taxon>Tracheophyta</taxon>
        <taxon>Spermatophyta</taxon>
        <taxon>Magnoliopsida</taxon>
        <taxon>eudicotyledons</taxon>
        <taxon>Gunneridae</taxon>
        <taxon>Pentapetalae</taxon>
        <taxon>asterids</taxon>
        <taxon>campanulids</taxon>
        <taxon>Asterales</taxon>
        <taxon>Asteraceae</taxon>
        <taxon>Cichorioideae</taxon>
        <taxon>Cichorieae</taxon>
        <taxon>Lactucinae</taxon>
        <taxon>Lactuca</taxon>
    </lineage>
</organism>
<keyword evidence="3" id="KW-0812">Transmembrane</keyword>
<evidence type="ECO:0000256" key="6">
    <source>
        <dbReference type="SAM" id="SignalP"/>
    </source>
</evidence>
<reference evidence="7 8" key="1">
    <citation type="journal article" date="2017" name="Nat. Commun.">
        <title>Genome assembly with in vitro proximity ligation data and whole-genome triplication in lettuce.</title>
        <authorList>
            <person name="Reyes-Chin-Wo S."/>
            <person name="Wang Z."/>
            <person name="Yang X."/>
            <person name="Kozik A."/>
            <person name="Arikit S."/>
            <person name="Song C."/>
            <person name="Xia L."/>
            <person name="Froenicke L."/>
            <person name="Lavelle D.O."/>
            <person name="Truco M.J."/>
            <person name="Xia R."/>
            <person name="Zhu S."/>
            <person name="Xu C."/>
            <person name="Xu H."/>
            <person name="Xu X."/>
            <person name="Cox K."/>
            <person name="Korf I."/>
            <person name="Meyers B.C."/>
            <person name="Michelmore R.W."/>
        </authorList>
    </citation>
    <scope>NUCLEOTIDE SEQUENCE [LARGE SCALE GENOMIC DNA]</scope>
    <source>
        <strain evidence="8">cv. Salinas</strain>
        <tissue evidence="7">Seedlings</tissue>
    </source>
</reference>
<evidence type="ECO:0000256" key="1">
    <source>
        <dbReference type="ARBA" id="ARBA00004141"/>
    </source>
</evidence>
<dbReference type="InterPro" id="IPR045316">
    <property type="entry name" value="Msc2-like"/>
</dbReference>
<dbReference type="GO" id="GO:0016020">
    <property type="term" value="C:membrane"/>
    <property type="evidence" value="ECO:0007669"/>
    <property type="project" value="UniProtKB-SubCell"/>
</dbReference>
<evidence type="ECO:0008006" key="9">
    <source>
        <dbReference type="Google" id="ProtNLM"/>
    </source>
</evidence>
<comment type="caution">
    <text evidence="7">The sequence shown here is derived from an EMBL/GenBank/DDBJ whole genome shotgun (WGS) entry which is preliminary data.</text>
</comment>
<comment type="subcellular location">
    <subcellularLocation>
        <location evidence="1">Membrane</location>
        <topology evidence="1">Multi-pass membrane protein</topology>
    </subcellularLocation>
</comment>
<protein>
    <recommendedName>
        <fullName evidence="9">Cation efflux protein cytoplasmic domain-containing protein</fullName>
    </recommendedName>
</protein>
<accession>A0A9R1UPK1</accession>
<keyword evidence="6" id="KW-0732">Signal</keyword>
<evidence type="ECO:0000256" key="2">
    <source>
        <dbReference type="ARBA" id="ARBA00022448"/>
    </source>
</evidence>
<dbReference type="Proteomes" id="UP000235145">
    <property type="component" value="Unassembled WGS sequence"/>
</dbReference>
<dbReference type="PANTHER" id="PTHR45755">
    <property type="match status" value="1"/>
</dbReference>
<dbReference type="AlphaFoldDB" id="A0A9R1UPK1"/>
<name>A0A9R1UPK1_LACSA</name>
<keyword evidence="5" id="KW-0472">Membrane</keyword>
<dbReference type="InterPro" id="IPR027469">
    <property type="entry name" value="Cation_efflux_TMD_sf"/>
</dbReference>
<keyword evidence="8" id="KW-1185">Reference proteome</keyword>
<dbReference type="SUPFAM" id="SSF161111">
    <property type="entry name" value="Cation efflux protein transmembrane domain-like"/>
    <property type="match status" value="1"/>
</dbReference>
<dbReference type="Gene3D" id="1.20.1510.10">
    <property type="entry name" value="Cation efflux protein transmembrane domain"/>
    <property type="match status" value="1"/>
</dbReference>